<evidence type="ECO:0000313" key="8">
    <source>
        <dbReference type="Proteomes" id="UP000499080"/>
    </source>
</evidence>
<gene>
    <name evidence="7" type="primary">SERPINB8_4</name>
    <name evidence="7" type="ORF">AVEN_19345_1</name>
</gene>
<dbReference type="InterPro" id="IPR023796">
    <property type="entry name" value="Serpin_dom"/>
</dbReference>
<reference evidence="7 8" key="1">
    <citation type="journal article" date="2019" name="Sci. Rep.">
        <title>Orb-weaving spider Araneus ventricosus genome elucidates the spidroin gene catalogue.</title>
        <authorList>
            <person name="Kono N."/>
            <person name="Nakamura H."/>
            <person name="Ohtoshi R."/>
            <person name="Moran D.A.P."/>
            <person name="Shinohara A."/>
            <person name="Yoshida Y."/>
            <person name="Fujiwara M."/>
            <person name="Mori M."/>
            <person name="Tomita M."/>
            <person name="Arakawa K."/>
        </authorList>
    </citation>
    <scope>NUCLEOTIDE SEQUENCE [LARGE SCALE GENOMIC DNA]</scope>
</reference>
<dbReference type="Pfam" id="PF00079">
    <property type="entry name" value="Serpin"/>
    <property type="match status" value="1"/>
</dbReference>
<feature type="domain" description="Serpin" evidence="6">
    <location>
        <begin position="45"/>
        <end position="407"/>
    </location>
</feature>
<dbReference type="PANTHER" id="PTHR11461:SF211">
    <property type="entry name" value="GH10112P-RELATED"/>
    <property type="match status" value="1"/>
</dbReference>
<evidence type="ECO:0000256" key="4">
    <source>
        <dbReference type="RuleBase" id="RU000411"/>
    </source>
</evidence>
<keyword evidence="5" id="KW-0732">Signal</keyword>
<dbReference type="OrthoDB" id="671595at2759"/>
<comment type="caution">
    <text evidence="7">The sequence shown here is derived from an EMBL/GenBank/DDBJ whole genome shotgun (WGS) entry which is preliminary data.</text>
</comment>
<dbReference type="AlphaFoldDB" id="A0A4Y2HH50"/>
<dbReference type="InterPro" id="IPR042185">
    <property type="entry name" value="Serpin_sf_2"/>
</dbReference>
<keyword evidence="8" id="KW-1185">Reference proteome</keyword>
<dbReference type="SMART" id="SM00093">
    <property type="entry name" value="SERPIN"/>
    <property type="match status" value="1"/>
</dbReference>
<dbReference type="Proteomes" id="UP000499080">
    <property type="component" value="Unassembled WGS sequence"/>
</dbReference>
<dbReference type="FunFam" id="3.30.497.10:FF:000001">
    <property type="entry name" value="Serine protease inhibitor"/>
    <property type="match status" value="1"/>
</dbReference>
<dbReference type="InterPro" id="IPR000215">
    <property type="entry name" value="Serpin_fam"/>
</dbReference>
<proteinExistence type="inferred from homology"/>
<accession>A0A4Y2HH50</accession>
<dbReference type="Gene3D" id="2.30.39.10">
    <property type="entry name" value="Alpha-1-antitrypsin, domain 1"/>
    <property type="match status" value="1"/>
</dbReference>
<keyword evidence="2" id="KW-0646">Protease inhibitor</keyword>
<evidence type="ECO:0000256" key="3">
    <source>
        <dbReference type="ARBA" id="ARBA00022900"/>
    </source>
</evidence>
<dbReference type="Gene3D" id="3.30.497.10">
    <property type="entry name" value="Antithrombin, subunit I, domain 2"/>
    <property type="match status" value="1"/>
</dbReference>
<feature type="signal peptide" evidence="5">
    <location>
        <begin position="1"/>
        <end position="19"/>
    </location>
</feature>
<name>A0A4Y2HH50_ARAVE</name>
<dbReference type="GO" id="GO:0004867">
    <property type="term" value="F:serine-type endopeptidase inhibitor activity"/>
    <property type="evidence" value="ECO:0007669"/>
    <property type="project" value="UniProtKB-KW"/>
</dbReference>
<dbReference type="InterPro" id="IPR042178">
    <property type="entry name" value="Serpin_sf_1"/>
</dbReference>
<dbReference type="CDD" id="cd19577">
    <property type="entry name" value="serpinJ_IRS-2-like"/>
    <property type="match status" value="1"/>
</dbReference>
<protein>
    <submittedName>
        <fullName evidence="7">Serpin B8</fullName>
    </submittedName>
</protein>
<evidence type="ECO:0000313" key="7">
    <source>
        <dbReference type="EMBL" id="GBM64599.1"/>
    </source>
</evidence>
<sequence>MRNISVFGAFLATCIAVSAGRIFSPEDMAKENLRKLALANNELAFNLHRSLASGSSKNIFFSPLSISTAFSMLLYGARGETAEELRKTLGYEKSQLLGDLVHDTFSRYFSDVLKSGDSADGYVLNSANSILVDKRLELLEEYRRNVQELYRATVRNVDFAREAPRLVEEINDWVKEKTNGKIEKLLDDLSPSTVLALLNAVYFKGTWETQFDPKETKDEAFYNNGLESEAKNVSMMHMKTKLPVAIFPDFKALELPYKGENVSMLIFLPNERDGLQALEESLTPEKLAEVRERMHPFKTLISLPKFKLEFEEELSGPLQDLGANKIFSAGADFSGMTPSRGVSVSQVLHKAVIEVNEEGSEAAAVTGIIMFRSAGIDFRVEHPFLFTIVEKGSRSDMVLFMGRVNNF</sequence>
<dbReference type="GO" id="GO:0005615">
    <property type="term" value="C:extracellular space"/>
    <property type="evidence" value="ECO:0007669"/>
    <property type="project" value="InterPro"/>
</dbReference>
<dbReference type="EMBL" id="BGPR01001937">
    <property type="protein sequence ID" value="GBM64599.1"/>
    <property type="molecule type" value="Genomic_DNA"/>
</dbReference>
<evidence type="ECO:0000259" key="6">
    <source>
        <dbReference type="SMART" id="SM00093"/>
    </source>
</evidence>
<organism evidence="7 8">
    <name type="scientific">Araneus ventricosus</name>
    <name type="common">Orbweaver spider</name>
    <name type="synonym">Epeira ventricosa</name>
    <dbReference type="NCBI Taxonomy" id="182803"/>
    <lineage>
        <taxon>Eukaryota</taxon>
        <taxon>Metazoa</taxon>
        <taxon>Ecdysozoa</taxon>
        <taxon>Arthropoda</taxon>
        <taxon>Chelicerata</taxon>
        <taxon>Arachnida</taxon>
        <taxon>Araneae</taxon>
        <taxon>Araneomorphae</taxon>
        <taxon>Entelegynae</taxon>
        <taxon>Araneoidea</taxon>
        <taxon>Araneidae</taxon>
        <taxon>Araneus</taxon>
    </lineage>
</organism>
<evidence type="ECO:0000256" key="1">
    <source>
        <dbReference type="ARBA" id="ARBA00009500"/>
    </source>
</evidence>
<keyword evidence="3" id="KW-0722">Serine protease inhibitor</keyword>
<dbReference type="PANTHER" id="PTHR11461">
    <property type="entry name" value="SERINE PROTEASE INHIBITOR, SERPIN"/>
    <property type="match status" value="1"/>
</dbReference>
<evidence type="ECO:0000256" key="2">
    <source>
        <dbReference type="ARBA" id="ARBA00022690"/>
    </source>
</evidence>
<feature type="chain" id="PRO_5021200556" evidence="5">
    <location>
        <begin position="20"/>
        <end position="407"/>
    </location>
</feature>
<dbReference type="InterPro" id="IPR036186">
    <property type="entry name" value="Serpin_sf"/>
</dbReference>
<dbReference type="SUPFAM" id="SSF56574">
    <property type="entry name" value="Serpins"/>
    <property type="match status" value="1"/>
</dbReference>
<evidence type="ECO:0000256" key="5">
    <source>
        <dbReference type="SAM" id="SignalP"/>
    </source>
</evidence>
<comment type="similarity">
    <text evidence="1 4">Belongs to the serpin family.</text>
</comment>